<reference evidence="2" key="2">
    <citation type="submission" date="2010-07" db="EMBL/GenBank/DDBJ databases">
        <authorList>
            <consortium name="The Broad Institute Genome Sequencing Platform"/>
            <consortium name="Broad Institute Genome Sequencing Center for Infectious Disease"/>
            <person name="Ma L.-J."/>
            <person name="Dead R."/>
            <person name="Young S."/>
            <person name="Zeng Q."/>
            <person name="Koehrsen M."/>
            <person name="Alvarado L."/>
            <person name="Berlin A."/>
            <person name="Chapman S.B."/>
            <person name="Chen Z."/>
            <person name="Freedman E."/>
            <person name="Gellesch M."/>
            <person name="Goldberg J."/>
            <person name="Griggs A."/>
            <person name="Gujja S."/>
            <person name="Heilman E.R."/>
            <person name="Heiman D."/>
            <person name="Hepburn T."/>
            <person name="Howarth C."/>
            <person name="Jen D."/>
            <person name="Larson L."/>
            <person name="Mehta T."/>
            <person name="Neiman D."/>
            <person name="Pearson M."/>
            <person name="Roberts A."/>
            <person name="Saif S."/>
            <person name="Shea T."/>
            <person name="Shenoy N."/>
            <person name="Sisk P."/>
            <person name="Stolte C."/>
            <person name="Sykes S."/>
            <person name="Walk T."/>
            <person name="White J."/>
            <person name="Yandava C."/>
            <person name="Haas B."/>
            <person name="Nusbaum C."/>
            <person name="Birren B."/>
        </authorList>
    </citation>
    <scope>NUCLEOTIDE SEQUENCE</scope>
    <source>
        <strain evidence="2">R3-111a-1</strain>
    </source>
</reference>
<name>J3NTZ4_GAET3</name>
<reference evidence="3" key="4">
    <citation type="journal article" date="2015" name="G3 (Bethesda)">
        <title>Genome sequences of three phytopathogenic species of the Magnaporthaceae family of fungi.</title>
        <authorList>
            <person name="Okagaki L.H."/>
            <person name="Nunes C.C."/>
            <person name="Sailsbery J."/>
            <person name="Clay B."/>
            <person name="Brown D."/>
            <person name="John T."/>
            <person name="Oh Y."/>
            <person name="Young N."/>
            <person name="Fitzgerald M."/>
            <person name="Haas B.J."/>
            <person name="Zeng Q."/>
            <person name="Young S."/>
            <person name="Adiconis X."/>
            <person name="Fan L."/>
            <person name="Levin J.Z."/>
            <person name="Mitchell T.K."/>
            <person name="Okubara P.A."/>
            <person name="Farman M.L."/>
            <person name="Kohn L.M."/>
            <person name="Birren B."/>
            <person name="Ma L.-J."/>
            <person name="Dean R.A."/>
        </authorList>
    </citation>
    <scope>NUCLEOTIDE SEQUENCE</scope>
    <source>
        <strain evidence="3">R3-111a-1</strain>
    </source>
</reference>
<keyword evidence="4" id="KW-1185">Reference proteome</keyword>
<dbReference type="EMBL" id="GL385396">
    <property type="protein sequence ID" value="EJT79659.1"/>
    <property type="molecule type" value="Genomic_DNA"/>
</dbReference>
<reference evidence="2" key="3">
    <citation type="submission" date="2010-09" db="EMBL/GenBank/DDBJ databases">
        <title>Annotation of Gaeumannomyces graminis var. tritici R3-111a-1.</title>
        <authorList>
            <consortium name="The Broad Institute Genome Sequencing Platform"/>
            <person name="Ma L.-J."/>
            <person name="Dead R."/>
            <person name="Young S.K."/>
            <person name="Zeng Q."/>
            <person name="Gargeya S."/>
            <person name="Fitzgerald M."/>
            <person name="Haas B."/>
            <person name="Abouelleil A."/>
            <person name="Alvarado L."/>
            <person name="Arachchi H.M."/>
            <person name="Berlin A."/>
            <person name="Brown A."/>
            <person name="Chapman S.B."/>
            <person name="Chen Z."/>
            <person name="Dunbar C."/>
            <person name="Freedman E."/>
            <person name="Gearin G."/>
            <person name="Gellesch M."/>
            <person name="Goldberg J."/>
            <person name="Griggs A."/>
            <person name="Gujja S."/>
            <person name="Heiman D."/>
            <person name="Howarth C."/>
            <person name="Larson L."/>
            <person name="Lui A."/>
            <person name="MacDonald P.J.P."/>
            <person name="Mehta T."/>
            <person name="Montmayeur A."/>
            <person name="Murphy C."/>
            <person name="Neiman D."/>
            <person name="Pearson M."/>
            <person name="Priest M."/>
            <person name="Roberts A."/>
            <person name="Saif S."/>
            <person name="Shea T."/>
            <person name="Shenoy N."/>
            <person name="Sisk P."/>
            <person name="Stolte C."/>
            <person name="Sykes S."/>
            <person name="Yandava C."/>
            <person name="Wortman J."/>
            <person name="Nusbaum C."/>
            <person name="Birren B."/>
        </authorList>
    </citation>
    <scope>NUCLEOTIDE SEQUENCE</scope>
    <source>
        <strain evidence="2">R3-111a-1</strain>
    </source>
</reference>
<feature type="region of interest" description="Disordered" evidence="1">
    <location>
        <begin position="1"/>
        <end position="40"/>
    </location>
</feature>
<feature type="region of interest" description="Disordered" evidence="1">
    <location>
        <begin position="70"/>
        <end position="92"/>
    </location>
</feature>
<evidence type="ECO:0000313" key="2">
    <source>
        <dbReference type="EMBL" id="EJT79659.1"/>
    </source>
</evidence>
<organism evidence="2">
    <name type="scientific">Gaeumannomyces tritici (strain R3-111a-1)</name>
    <name type="common">Wheat and barley take-all root rot fungus</name>
    <name type="synonym">Gaeumannomyces graminis var. tritici</name>
    <dbReference type="NCBI Taxonomy" id="644352"/>
    <lineage>
        <taxon>Eukaryota</taxon>
        <taxon>Fungi</taxon>
        <taxon>Dikarya</taxon>
        <taxon>Ascomycota</taxon>
        <taxon>Pezizomycotina</taxon>
        <taxon>Sordariomycetes</taxon>
        <taxon>Sordariomycetidae</taxon>
        <taxon>Magnaporthales</taxon>
        <taxon>Magnaporthaceae</taxon>
        <taxon>Gaeumannomyces</taxon>
    </lineage>
</organism>
<accession>J3NTZ4</accession>
<dbReference type="HOGENOM" id="CLU_1151852_0_0_1"/>
<evidence type="ECO:0000256" key="1">
    <source>
        <dbReference type="SAM" id="MobiDB-lite"/>
    </source>
</evidence>
<reference evidence="4" key="1">
    <citation type="submission" date="2010-07" db="EMBL/GenBank/DDBJ databases">
        <title>The genome sequence of Gaeumannomyces graminis var. tritici strain R3-111a-1.</title>
        <authorList>
            <consortium name="The Broad Institute Genome Sequencing Platform"/>
            <person name="Ma L.-J."/>
            <person name="Dead R."/>
            <person name="Young S."/>
            <person name="Zeng Q."/>
            <person name="Koehrsen M."/>
            <person name="Alvarado L."/>
            <person name="Berlin A."/>
            <person name="Chapman S.B."/>
            <person name="Chen Z."/>
            <person name="Freedman E."/>
            <person name="Gellesch M."/>
            <person name="Goldberg J."/>
            <person name="Griggs A."/>
            <person name="Gujja S."/>
            <person name="Heilman E.R."/>
            <person name="Heiman D."/>
            <person name="Hepburn T."/>
            <person name="Howarth C."/>
            <person name="Jen D."/>
            <person name="Larson L."/>
            <person name="Mehta T."/>
            <person name="Neiman D."/>
            <person name="Pearson M."/>
            <person name="Roberts A."/>
            <person name="Saif S."/>
            <person name="Shea T."/>
            <person name="Shenoy N."/>
            <person name="Sisk P."/>
            <person name="Stolte C."/>
            <person name="Sykes S."/>
            <person name="Walk T."/>
            <person name="White J."/>
            <person name="Yandava C."/>
            <person name="Haas B."/>
            <person name="Nusbaum C."/>
            <person name="Birren B."/>
        </authorList>
    </citation>
    <scope>NUCLEOTIDE SEQUENCE [LARGE SCALE GENOMIC DNA]</scope>
    <source>
        <strain evidence="4">R3-111a-1</strain>
    </source>
</reference>
<gene>
    <name evidence="3" type="primary">20345201</name>
    <name evidence="2" type="ORF">GGTG_04743</name>
</gene>
<evidence type="ECO:0000313" key="3">
    <source>
        <dbReference type="EnsemblFungi" id="EJT79659"/>
    </source>
</evidence>
<dbReference type="GeneID" id="20345201"/>
<feature type="compositionally biased region" description="Low complexity" evidence="1">
    <location>
        <begin position="189"/>
        <end position="200"/>
    </location>
</feature>
<dbReference type="VEuPathDB" id="FungiDB:GGTG_04743"/>
<feature type="region of interest" description="Disordered" evidence="1">
    <location>
        <begin position="179"/>
        <end position="218"/>
    </location>
</feature>
<dbReference type="Proteomes" id="UP000006039">
    <property type="component" value="Unassembled WGS sequence"/>
</dbReference>
<proteinExistence type="predicted"/>
<dbReference type="EnsemblFungi" id="EJT79659">
    <property type="protein sequence ID" value="EJT79659"/>
    <property type="gene ID" value="GGTG_04743"/>
</dbReference>
<evidence type="ECO:0000313" key="4">
    <source>
        <dbReference type="Proteomes" id="UP000006039"/>
    </source>
</evidence>
<protein>
    <submittedName>
        <fullName evidence="2 3">Uncharacterized protein</fullName>
    </submittedName>
</protein>
<feature type="compositionally biased region" description="Basic and acidic residues" evidence="1">
    <location>
        <begin position="1"/>
        <end position="27"/>
    </location>
</feature>
<sequence>MFGRGGGEREGERKREKREAADEKAKTGDTSAQRPPSLKHAITRRLAAVCDDGYLARCQEATFLAIPQCWENSSQGTPPQREGHRPEKHRPNKTQARALNLRLATASSPPFSRLPTRVVSVPGPCQLFGGLFLSLSPPGHVFFPLGAKGGGGGGGGGATPSRRNNSIALASCAVIEGSPLTRSDKRATQPPASQPASQPANPVTRRGRETPRQGGQLLTPALLAKNTKPVRPRHLFILVDV</sequence>
<dbReference type="RefSeq" id="XP_009220804.1">
    <property type="nucleotide sequence ID" value="XM_009222540.1"/>
</dbReference>
<reference evidence="3" key="5">
    <citation type="submission" date="2018-04" db="UniProtKB">
        <authorList>
            <consortium name="EnsemblFungi"/>
        </authorList>
    </citation>
    <scope>IDENTIFICATION</scope>
    <source>
        <strain evidence="3">R3-111a-1</strain>
    </source>
</reference>
<dbReference type="AlphaFoldDB" id="J3NTZ4"/>